<dbReference type="RefSeq" id="XP_028485288.1">
    <property type="nucleotide sequence ID" value="XM_028630584.1"/>
</dbReference>
<evidence type="ECO:0000313" key="3">
    <source>
        <dbReference type="Proteomes" id="UP000283841"/>
    </source>
</evidence>
<gene>
    <name evidence="2" type="ORF">C8Q69DRAFT_466861</name>
</gene>
<dbReference type="Gene3D" id="3.40.50.720">
    <property type="entry name" value="NAD(P)-binding Rossmann-like Domain"/>
    <property type="match status" value="1"/>
</dbReference>
<sequence length="313" mass="35005">MGQQWSNLFPPAPRFTEENLSDQKGKVFIITGSSGGIGKQLAAILYGRNATVYVATRSKQKAESAISEISQTYPDSKGQLIFLHLDLGDLTTIRKSAEEFLKKESRLDVLWNNAGVMVPPAGSKTAQGYELQLGTNNIGHFLFTHFLRPVLKQTAESSPKGSVRVVWVSSSMAEIAPKPAIDFSNMDYHRDENQWRKYARSKAGNVLHACEFARQVKKEGIISVSLNPGNLITDLQRTMPKWQLIFVKLIAHDSKFGAYTELFAGLHPEITEEKTGSWIAPFGRLSTARGDLLDPALGKRYWEWTNEQVQTYL</sequence>
<dbReference type="PANTHER" id="PTHR43157">
    <property type="entry name" value="PHOSPHATIDYLINOSITOL-GLYCAN BIOSYNTHESIS CLASS F PROTEIN-RELATED"/>
    <property type="match status" value="1"/>
</dbReference>
<dbReference type="InterPro" id="IPR036291">
    <property type="entry name" value="NAD(P)-bd_dom_sf"/>
</dbReference>
<evidence type="ECO:0008006" key="4">
    <source>
        <dbReference type="Google" id="ProtNLM"/>
    </source>
</evidence>
<dbReference type="PANTHER" id="PTHR43157:SF73">
    <property type="entry name" value="WW DOMAIN-CONTAINING OXIDOREDUCTASE-LIKE PROTEIN"/>
    <property type="match status" value="1"/>
</dbReference>
<dbReference type="GeneID" id="39599861"/>
<protein>
    <recommendedName>
        <fullName evidence="4">Short-chain dehydrogenase</fullName>
    </recommendedName>
</protein>
<reference evidence="2 3" key="1">
    <citation type="journal article" date="2018" name="Front. Microbiol.">
        <title>Genomic and genetic insights into a cosmopolitan fungus, Paecilomyces variotii (Eurotiales).</title>
        <authorList>
            <person name="Urquhart A.S."/>
            <person name="Mondo S.J."/>
            <person name="Makela M.R."/>
            <person name="Hane J.K."/>
            <person name="Wiebenga A."/>
            <person name="He G."/>
            <person name="Mihaltcheva S."/>
            <person name="Pangilinan J."/>
            <person name="Lipzen A."/>
            <person name="Barry K."/>
            <person name="de Vries R.P."/>
            <person name="Grigoriev I.V."/>
            <person name="Idnurm A."/>
        </authorList>
    </citation>
    <scope>NUCLEOTIDE SEQUENCE [LARGE SCALE GENOMIC DNA]</scope>
    <source>
        <strain evidence="2 3">CBS 101075</strain>
    </source>
</reference>
<proteinExistence type="predicted"/>
<dbReference type="InterPro" id="IPR002347">
    <property type="entry name" value="SDR_fam"/>
</dbReference>
<organism evidence="2 3">
    <name type="scientific">Byssochlamys spectabilis</name>
    <name type="common">Paecilomyces variotii</name>
    <dbReference type="NCBI Taxonomy" id="264951"/>
    <lineage>
        <taxon>Eukaryota</taxon>
        <taxon>Fungi</taxon>
        <taxon>Dikarya</taxon>
        <taxon>Ascomycota</taxon>
        <taxon>Pezizomycotina</taxon>
        <taxon>Eurotiomycetes</taxon>
        <taxon>Eurotiomycetidae</taxon>
        <taxon>Eurotiales</taxon>
        <taxon>Thermoascaceae</taxon>
        <taxon>Paecilomyces</taxon>
    </lineage>
</organism>
<dbReference type="Pfam" id="PF00106">
    <property type="entry name" value="adh_short"/>
    <property type="match status" value="1"/>
</dbReference>
<dbReference type="PRINTS" id="PR00081">
    <property type="entry name" value="GDHRDH"/>
</dbReference>
<name>A0A443HUX4_BYSSP</name>
<keyword evidence="3" id="KW-1185">Reference proteome</keyword>
<dbReference type="SUPFAM" id="SSF51735">
    <property type="entry name" value="NAD(P)-binding Rossmann-fold domains"/>
    <property type="match status" value="1"/>
</dbReference>
<dbReference type="STRING" id="264951.A0A443HUX4"/>
<accession>A0A443HUX4</accession>
<evidence type="ECO:0000256" key="1">
    <source>
        <dbReference type="ARBA" id="ARBA00023002"/>
    </source>
</evidence>
<dbReference type="EMBL" id="RCNU01000005">
    <property type="protein sequence ID" value="RWQ95643.1"/>
    <property type="molecule type" value="Genomic_DNA"/>
</dbReference>
<dbReference type="AlphaFoldDB" id="A0A443HUX4"/>
<dbReference type="Proteomes" id="UP000283841">
    <property type="component" value="Unassembled WGS sequence"/>
</dbReference>
<keyword evidence="1" id="KW-0560">Oxidoreductase</keyword>
<comment type="caution">
    <text evidence="2">The sequence shown here is derived from an EMBL/GenBank/DDBJ whole genome shotgun (WGS) entry which is preliminary data.</text>
</comment>
<dbReference type="GO" id="GO:0016491">
    <property type="term" value="F:oxidoreductase activity"/>
    <property type="evidence" value="ECO:0007669"/>
    <property type="project" value="UniProtKB-KW"/>
</dbReference>
<dbReference type="VEuPathDB" id="FungiDB:C8Q69DRAFT_466861"/>
<evidence type="ECO:0000313" key="2">
    <source>
        <dbReference type="EMBL" id="RWQ95643.1"/>
    </source>
</evidence>